<dbReference type="HOGENOM" id="CLU_059630_1_0_1"/>
<evidence type="ECO:0000256" key="4">
    <source>
        <dbReference type="ARBA" id="ARBA00023136"/>
    </source>
</evidence>
<keyword evidence="4 5" id="KW-0472">Membrane</keyword>
<keyword evidence="7" id="KW-0675">Receptor</keyword>
<dbReference type="AlphaFoldDB" id="O17615"/>
<dbReference type="SUPFAM" id="SSF81321">
    <property type="entry name" value="Family A G protein-coupled receptor-like"/>
    <property type="match status" value="1"/>
</dbReference>
<dbReference type="InterPro" id="IPR017452">
    <property type="entry name" value="GPCR_Rhodpsn_7TM"/>
</dbReference>
<keyword evidence="2 5" id="KW-0812">Transmembrane</keyword>
<evidence type="ECO:0000259" key="6">
    <source>
        <dbReference type="PROSITE" id="PS50262"/>
    </source>
</evidence>
<evidence type="ECO:0000313" key="7">
    <source>
        <dbReference type="EMBL" id="CAB02802.3"/>
    </source>
</evidence>
<dbReference type="InParanoid" id="O17615"/>
<sequence length="211" mass="24571">MDFLDVFLFQENVFIFGFLVAVFHDVSVLTHFIISLNRFISVWCPIFYKTMFNLKYTKLFIFAVWLISFLIGSLFHIVLCRIRFNADLILFTIILAPSYCFEIGRYGDLFRNSCIVIIMMILDVFTLIKVKLISNEIKKSVSEQAVQQFTSRDRRFLAQAVTQGSLFLLATMVFFPTRFSVNSWVTFLGGNSCGRWTHHDSLQPGNKKTYM</sequence>
<dbReference type="PANTHER" id="PTHR23017:SF17">
    <property type="entry name" value="G-PROTEIN COUPLED RECEPTORS FAMILY 1 PROFILE DOMAIN-CONTAINING PROTEIN"/>
    <property type="match status" value="1"/>
</dbReference>
<evidence type="ECO:0000313" key="9">
    <source>
        <dbReference type="WormBase" id="C29F3.6"/>
    </source>
</evidence>
<dbReference type="PhylomeDB" id="O17615"/>
<reference evidence="7 8" key="1">
    <citation type="journal article" date="1998" name="Science">
        <title>Genome sequence of the nematode C. elegans: a platform for investigating biology.</title>
        <authorList>
            <consortium name="The C. elegans sequencing consortium"/>
            <person name="Sulson J.E."/>
            <person name="Waterston R."/>
        </authorList>
    </citation>
    <scope>NUCLEOTIDE SEQUENCE [LARGE SCALE GENOMIC DNA]</scope>
    <source>
        <strain evidence="7 8">Bristol N2</strain>
    </source>
</reference>
<organism evidence="7 8">
    <name type="scientific">Caenorhabditis elegans</name>
    <dbReference type="NCBI Taxonomy" id="6239"/>
    <lineage>
        <taxon>Eukaryota</taxon>
        <taxon>Metazoa</taxon>
        <taxon>Ecdysozoa</taxon>
        <taxon>Nematoda</taxon>
        <taxon>Chromadorea</taxon>
        <taxon>Rhabditida</taxon>
        <taxon>Rhabditina</taxon>
        <taxon>Rhabditomorpha</taxon>
        <taxon>Rhabditoidea</taxon>
        <taxon>Rhabditidae</taxon>
        <taxon>Peloderinae</taxon>
        <taxon>Caenorhabditis</taxon>
    </lineage>
</organism>
<dbReference type="AGR" id="WB:WBGene00005949"/>
<gene>
    <name evidence="7 9" type="primary">srx-58</name>
    <name evidence="9" type="ORF">C29F3.6</name>
    <name evidence="7" type="ORF">CELE_C29F3.6</name>
</gene>
<feature type="transmembrane region" description="Helical" evidence="5">
    <location>
        <begin position="86"/>
        <end position="104"/>
    </location>
</feature>
<dbReference type="STRING" id="6239.C29F3.6.1"/>
<dbReference type="PIR" id="T19561">
    <property type="entry name" value="T19561"/>
</dbReference>
<evidence type="ECO:0000256" key="2">
    <source>
        <dbReference type="ARBA" id="ARBA00022692"/>
    </source>
</evidence>
<feature type="transmembrane region" description="Helical" evidence="5">
    <location>
        <begin position="110"/>
        <end position="130"/>
    </location>
</feature>
<dbReference type="OrthoDB" id="5825164at2759"/>
<dbReference type="UCSC" id="C29F3.6">
    <property type="organism name" value="c. elegans"/>
</dbReference>
<proteinExistence type="predicted"/>
<dbReference type="CDD" id="cd00637">
    <property type="entry name" value="7tm_classA_rhodopsin-like"/>
    <property type="match status" value="1"/>
</dbReference>
<evidence type="ECO:0000256" key="3">
    <source>
        <dbReference type="ARBA" id="ARBA00022989"/>
    </source>
</evidence>
<comment type="subcellular location">
    <subcellularLocation>
        <location evidence="1">Membrane</location>
    </subcellularLocation>
</comment>
<dbReference type="IntAct" id="O17615">
    <property type="interactions" value="1"/>
</dbReference>
<dbReference type="Pfam" id="PF10328">
    <property type="entry name" value="7TM_GPCR_Srx"/>
    <property type="match status" value="1"/>
</dbReference>
<dbReference type="PROSITE" id="PS50262">
    <property type="entry name" value="G_PROTEIN_RECEP_F1_2"/>
    <property type="match status" value="1"/>
</dbReference>
<dbReference type="Gene3D" id="1.20.1070.10">
    <property type="entry name" value="Rhodopsin 7-helix transmembrane proteins"/>
    <property type="match status" value="1"/>
</dbReference>
<evidence type="ECO:0000256" key="5">
    <source>
        <dbReference type="SAM" id="Phobius"/>
    </source>
</evidence>
<dbReference type="KEGG" id="cel:CELE_C29F3.6"/>
<dbReference type="EMBL" id="BX284605">
    <property type="protein sequence ID" value="CAB02802.3"/>
    <property type="molecule type" value="Genomic_DNA"/>
</dbReference>
<dbReference type="Bgee" id="WBGene00005949">
    <property type="expression patterns" value="Expressed in larva and 1 other cell type or tissue"/>
</dbReference>
<feature type="transmembrane region" description="Helical" evidence="5">
    <location>
        <begin position="12"/>
        <end position="36"/>
    </location>
</feature>
<dbReference type="CTD" id="183007"/>
<dbReference type="SMR" id="O17615"/>
<feature type="domain" description="G-protein coupled receptors family 1 profile" evidence="6">
    <location>
        <begin position="1"/>
        <end position="169"/>
    </location>
</feature>
<evidence type="ECO:0000313" key="8">
    <source>
        <dbReference type="Proteomes" id="UP000001940"/>
    </source>
</evidence>
<feature type="transmembrane region" description="Helical" evidence="5">
    <location>
        <begin position="156"/>
        <end position="175"/>
    </location>
</feature>
<feature type="transmembrane region" description="Helical" evidence="5">
    <location>
        <begin position="56"/>
        <end position="79"/>
    </location>
</feature>
<keyword evidence="8" id="KW-1185">Reference proteome</keyword>
<protein>
    <submittedName>
        <fullName evidence="7">G-protein coupled receptors family 1 profile domain-containing protein</fullName>
    </submittedName>
</protein>
<keyword evidence="3 5" id="KW-1133">Transmembrane helix</keyword>
<dbReference type="WormBase" id="C29F3.6">
    <property type="protein sequence ID" value="CE52871"/>
    <property type="gene ID" value="WBGene00005949"/>
    <property type="gene designation" value="srx-58"/>
</dbReference>
<dbReference type="Proteomes" id="UP000001940">
    <property type="component" value="Chromosome V"/>
</dbReference>
<dbReference type="DIP" id="DIP-25245N"/>
<dbReference type="PaxDb" id="6239-C29F3.6"/>
<dbReference type="GeneID" id="183007"/>
<accession>O17615</accession>
<dbReference type="PANTHER" id="PTHR23017">
    <property type="entry name" value="SERPENTINE RECEPTOR, CLASS X"/>
    <property type="match status" value="1"/>
</dbReference>
<dbReference type="InterPro" id="IPR019430">
    <property type="entry name" value="7TM_GPCR_serpentine_rcpt_Srx"/>
</dbReference>
<dbReference type="RefSeq" id="NP_506809.3">
    <property type="nucleotide sequence ID" value="NM_074408.4"/>
</dbReference>
<dbReference type="GO" id="GO:0016020">
    <property type="term" value="C:membrane"/>
    <property type="evidence" value="ECO:0007669"/>
    <property type="project" value="UniProtKB-SubCell"/>
</dbReference>
<evidence type="ECO:0000256" key="1">
    <source>
        <dbReference type="ARBA" id="ARBA00004370"/>
    </source>
</evidence>
<name>O17615_CAEEL</name>